<dbReference type="EC" id="5.6.2.4" evidence="3"/>
<dbReference type="InterPro" id="IPR027417">
    <property type="entry name" value="P-loop_NTPase"/>
</dbReference>
<accession>A0A2J7ZPZ7</accession>
<dbReference type="Gene3D" id="3.40.50.300">
    <property type="entry name" value="P-loop containing nucleotide triphosphate hydrolases"/>
    <property type="match status" value="2"/>
</dbReference>
<reference evidence="5 6" key="1">
    <citation type="journal article" date="2017" name="Mol. Biol. Evol.">
        <title>The 4-celled Tetrabaena socialis nuclear genome reveals the essential components for genetic control of cell number at the origin of multicellularity in the volvocine lineage.</title>
        <authorList>
            <person name="Featherston J."/>
            <person name="Arakaki Y."/>
            <person name="Hanschen E.R."/>
            <person name="Ferris P.J."/>
            <person name="Michod R.E."/>
            <person name="Olson B.J.S.C."/>
            <person name="Nozaki H."/>
            <person name="Durand P.M."/>
        </authorList>
    </citation>
    <scope>NUCLEOTIDE SEQUENCE [LARGE SCALE GENOMIC DNA]</scope>
    <source>
        <strain evidence="5 6">NIES-571</strain>
    </source>
</reference>
<comment type="caution">
    <text evidence="5">The sequence shown here is derived from an EMBL/GenBank/DDBJ whole genome shotgun (WGS) entry which is preliminary data.</text>
</comment>
<dbReference type="GO" id="GO:0005737">
    <property type="term" value="C:cytoplasm"/>
    <property type="evidence" value="ECO:0007669"/>
    <property type="project" value="TreeGrafter"/>
</dbReference>
<dbReference type="InterPro" id="IPR001650">
    <property type="entry name" value="Helicase_C-like"/>
</dbReference>
<sequence length="152" mass="16296">PAYLELSSIKQDFPNVPVAALTASCTPKVADDIKTVLRLRSAVRHKELIGDGSDSAVLEDLIRFMEERPGQCGIVYARLRATCDWLSSALAARDVDCGCYHAGKAPDARARVQRDWSGGALAVVVATIAFGMGIDRADVSPDTGAVWYATRS</sequence>
<dbReference type="Pfam" id="PF00271">
    <property type="entry name" value="Helicase_C"/>
    <property type="match status" value="1"/>
</dbReference>
<organism evidence="5 6">
    <name type="scientific">Tetrabaena socialis</name>
    <dbReference type="NCBI Taxonomy" id="47790"/>
    <lineage>
        <taxon>Eukaryota</taxon>
        <taxon>Viridiplantae</taxon>
        <taxon>Chlorophyta</taxon>
        <taxon>core chlorophytes</taxon>
        <taxon>Chlorophyceae</taxon>
        <taxon>CS clade</taxon>
        <taxon>Chlamydomonadales</taxon>
        <taxon>Tetrabaenaceae</taxon>
        <taxon>Tetrabaena</taxon>
    </lineage>
</organism>
<dbReference type="GO" id="GO:0043138">
    <property type="term" value="F:3'-5' DNA helicase activity"/>
    <property type="evidence" value="ECO:0007669"/>
    <property type="project" value="UniProtKB-EC"/>
</dbReference>
<dbReference type="PANTHER" id="PTHR13710">
    <property type="entry name" value="DNA HELICASE RECQ FAMILY MEMBER"/>
    <property type="match status" value="1"/>
</dbReference>
<dbReference type="GO" id="GO:0000724">
    <property type="term" value="P:double-strand break repair via homologous recombination"/>
    <property type="evidence" value="ECO:0007669"/>
    <property type="project" value="TreeGrafter"/>
</dbReference>
<dbReference type="PROSITE" id="PS51194">
    <property type="entry name" value="HELICASE_CTER"/>
    <property type="match status" value="1"/>
</dbReference>
<dbReference type="OrthoDB" id="10261556at2759"/>
<evidence type="ECO:0000259" key="4">
    <source>
        <dbReference type="PROSITE" id="PS51194"/>
    </source>
</evidence>
<dbReference type="SUPFAM" id="SSF52540">
    <property type="entry name" value="P-loop containing nucleoside triphosphate hydrolases"/>
    <property type="match status" value="1"/>
</dbReference>
<evidence type="ECO:0000313" key="6">
    <source>
        <dbReference type="Proteomes" id="UP000236333"/>
    </source>
</evidence>
<comment type="catalytic activity">
    <reaction evidence="2">
        <text>Couples ATP hydrolysis with the unwinding of duplex DNA by translocating in the 3'-5' direction.</text>
        <dbReference type="EC" id="5.6.2.4"/>
    </reaction>
</comment>
<name>A0A2J7ZPZ7_9CHLO</name>
<gene>
    <name evidence="5" type="ORF">TSOC_011690</name>
</gene>
<evidence type="ECO:0000313" key="5">
    <source>
        <dbReference type="EMBL" id="PNH02336.1"/>
    </source>
</evidence>
<proteinExistence type="inferred from homology"/>
<dbReference type="GO" id="GO:0005694">
    <property type="term" value="C:chromosome"/>
    <property type="evidence" value="ECO:0007669"/>
    <property type="project" value="TreeGrafter"/>
</dbReference>
<dbReference type="GO" id="GO:0009378">
    <property type="term" value="F:four-way junction helicase activity"/>
    <property type="evidence" value="ECO:0007669"/>
    <property type="project" value="TreeGrafter"/>
</dbReference>
<keyword evidence="6" id="KW-1185">Reference proteome</keyword>
<feature type="domain" description="Helicase C-terminal" evidence="4">
    <location>
        <begin position="57"/>
        <end position="152"/>
    </location>
</feature>
<feature type="non-terminal residue" evidence="5">
    <location>
        <position position="1"/>
    </location>
</feature>
<dbReference type="AlphaFoldDB" id="A0A2J7ZPZ7"/>
<dbReference type="PANTHER" id="PTHR13710:SF155">
    <property type="entry name" value="ATP-DEPENDENT DNA HELICASE Q-LIKE 3"/>
    <property type="match status" value="1"/>
</dbReference>
<protein>
    <recommendedName>
        <fullName evidence="3">DNA 3'-5' helicase</fullName>
        <ecNumber evidence="3">5.6.2.4</ecNumber>
    </recommendedName>
</protein>
<dbReference type="EMBL" id="PGGS01000673">
    <property type="protein sequence ID" value="PNH02336.1"/>
    <property type="molecule type" value="Genomic_DNA"/>
</dbReference>
<evidence type="ECO:0000256" key="1">
    <source>
        <dbReference type="ARBA" id="ARBA00005446"/>
    </source>
</evidence>
<evidence type="ECO:0000256" key="2">
    <source>
        <dbReference type="ARBA" id="ARBA00034617"/>
    </source>
</evidence>
<evidence type="ECO:0000256" key="3">
    <source>
        <dbReference type="ARBA" id="ARBA00034808"/>
    </source>
</evidence>
<feature type="non-terminal residue" evidence="5">
    <location>
        <position position="152"/>
    </location>
</feature>
<dbReference type="Proteomes" id="UP000236333">
    <property type="component" value="Unassembled WGS sequence"/>
</dbReference>
<comment type="similarity">
    <text evidence="1">Belongs to the helicase family. RecQ subfamily.</text>
</comment>